<evidence type="ECO:0008006" key="3">
    <source>
        <dbReference type="Google" id="ProtNLM"/>
    </source>
</evidence>
<dbReference type="EMBL" id="BAAABW010000044">
    <property type="protein sequence ID" value="GAA0382203.1"/>
    <property type="molecule type" value="Genomic_DNA"/>
</dbReference>
<gene>
    <name evidence="1" type="ORF">GCM10010319_70820</name>
</gene>
<name>A0ABP3HVR9_9ACTN</name>
<comment type="caution">
    <text evidence="1">The sequence shown here is derived from an EMBL/GenBank/DDBJ whole genome shotgun (WGS) entry which is preliminary data.</text>
</comment>
<evidence type="ECO:0000313" key="1">
    <source>
        <dbReference type="EMBL" id="GAA0382203.1"/>
    </source>
</evidence>
<sequence>MQAHPAHVHGESVRKALREARPAGASLVQLCRSTGRTPCQVWAGIRFLRKVAVKEGLPPVTYSKAEGFQLSEDPAIWVAYERAIFATQLHRIANVIEQVLAPHARRQPSDEWVRLALEQLGGAKATFEVLTRMER</sequence>
<protein>
    <recommendedName>
        <fullName evidence="3">RacP protein</fullName>
    </recommendedName>
</protein>
<dbReference type="RefSeq" id="WP_344124605.1">
    <property type="nucleotide sequence ID" value="NZ_BAAABW010000044.1"/>
</dbReference>
<keyword evidence="2" id="KW-1185">Reference proteome</keyword>
<proteinExistence type="predicted"/>
<accession>A0ABP3HVR9</accession>
<evidence type="ECO:0000313" key="2">
    <source>
        <dbReference type="Proteomes" id="UP001500063"/>
    </source>
</evidence>
<organism evidence="1 2">
    <name type="scientific">Streptomyces blastmyceticus</name>
    <dbReference type="NCBI Taxonomy" id="68180"/>
    <lineage>
        <taxon>Bacteria</taxon>
        <taxon>Bacillati</taxon>
        <taxon>Actinomycetota</taxon>
        <taxon>Actinomycetes</taxon>
        <taxon>Kitasatosporales</taxon>
        <taxon>Streptomycetaceae</taxon>
        <taxon>Streptomyces</taxon>
    </lineage>
</organism>
<reference evidence="2" key="1">
    <citation type="journal article" date="2019" name="Int. J. Syst. Evol. Microbiol.">
        <title>The Global Catalogue of Microorganisms (GCM) 10K type strain sequencing project: providing services to taxonomists for standard genome sequencing and annotation.</title>
        <authorList>
            <consortium name="The Broad Institute Genomics Platform"/>
            <consortium name="The Broad Institute Genome Sequencing Center for Infectious Disease"/>
            <person name="Wu L."/>
            <person name="Ma J."/>
        </authorList>
    </citation>
    <scope>NUCLEOTIDE SEQUENCE [LARGE SCALE GENOMIC DNA]</scope>
    <source>
        <strain evidence="2">JCM 4565</strain>
    </source>
</reference>
<dbReference type="Proteomes" id="UP001500063">
    <property type="component" value="Unassembled WGS sequence"/>
</dbReference>